<dbReference type="NCBIfam" id="TIGR01901">
    <property type="entry name" value="adhes_NPXG"/>
    <property type="match status" value="1"/>
</dbReference>
<evidence type="ECO:0000256" key="1">
    <source>
        <dbReference type="SAM" id="MobiDB-lite"/>
    </source>
</evidence>
<organism evidence="3 4">
    <name type="scientific">Limnofasciculus baicalensis BBK-W-15</name>
    <dbReference type="NCBI Taxonomy" id="2699891"/>
    <lineage>
        <taxon>Bacteria</taxon>
        <taxon>Bacillati</taxon>
        <taxon>Cyanobacteriota</taxon>
        <taxon>Cyanophyceae</taxon>
        <taxon>Coleofasciculales</taxon>
        <taxon>Coleofasciculaceae</taxon>
        <taxon>Limnofasciculus</taxon>
        <taxon>Limnofasciculus baicalensis</taxon>
    </lineage>
</organism>
<feature type="domain" description="Filamentous haemagglutinin FhaB/tRNA nuclease CdiA-like TPS" evidence="2">
    <location>
        <begin position="49"/>
        <end position="162"/>
    </location>
</feature>
<dbReference type="SMART" id="SM00912">
    <property type="entry name" value="Haemagg_act"/>
    <property type="match status" value="1"/>
</dbReference>
<dbReference type="InterPro" id="IPR011050">
    <property type="entry name" value="Pectin_lyase_fold/virulence"/>
</dbReference>
<dbReference type="Gene3D" id="2.160.20.10">
    <property type="entry name" value="Single-stranded right-handed beta-helix, Pectin lyase-like"/>
    <property type="match status" value="4"/>
</dbReference>
<dbReference type="Proteomes" id="UP001204953">
    <property type="component" value="Unassembled WGS sequence"/>
</dbReference>
<name>A0AAE3GVV9_9CYAN</name>
<comment type="caution">
    <text evidence="3">The sequence shown here is derived from an EMBL/GenBank/DDBJ whole genome shotgun (WGS) entry which is preliminary data.</text>
</comment>
<protein>
    <submittedName>
        <fullName evidence="3">Filamentous hemagglutinin N-terminal domain-containing protein</fullName>
    </submittedName>
</protein>
<feature type="region of interest" description="Disordered" evidence="1">
    <location>
        <begin position="426"/>
        <end position="448"/>
    </location>
</feature>
<dbReference type="Pfam" id="PF05860">
    <property type="entry name" value="TPS"/>
    <property type="match status" value="1"/>
</dbReference>
<reference evidence="3" key="1">
    <citation type="submission" date="2022-06" db="EMBL/GenBank/DDBJ databases">
        <title>New cyanobacteria of genus Symplocastrum in benthos of Lake Baikal.</title>
        <authorList>
            <person name="Sorokovikova E."/>
            <person name="Tikhonova I."/>
            <person name="Krasnopeev A."/>
            <person name="Evseev P."/>
            <person name="Gladkikh A."/>
            <person name="Belykh O."/>
        </authorList>
    </citation>
    <scope>NUCLEOTIDE SEQUENCE</scope>
    <source>
        <strain evidence="3">BBK-W-15</strain>
    </source>
</reference>
<dbReference type="EMBL" id="JAMZMM010000359">
    <property type="protein sequence ID" value="MCP2731605.1"/>
    <property type="molecule type" value="Genomic_DNA"/>
</dbReference>
<evidence type="ECO:0000259" key="2">
    <source>
        <dbReference type="SMART" id="SM00912"/>
    </source>
</evidence>
<sequence length="1427" mass="148383">MSKNQWLCSWIFCKKILAKSEVISWGIASLLTFYSHCALAQITPDGTLGGEASVVTHDINIKGLPGDLIEGGALRGSALFHSFSEFNVGEGERVYFGNPSGVENIFSRVTGADFSQILGTLGVLGNGNLFLLNPNGIIFGENAQLDVRGSFVASTADSFIFDNGLEFSATNPEVPPLLTVNVPIGLQFGGKPPAAISNGGNLQVGGDLTLVGGRVNSLGKLATPAGEVRVAAVNGDVQIQDLSGLSAILLASNNLILEESQLQTGGDLILLAGNTVRVRDSLQKPFLADAGGNLYIQGNQGIDILALNHPGTPFQSGGNLSLVSDGIISGDAHFASGGNFLISNLLGQPGNFVSLYDPIISSEGDVILGDYTGVALKIEAKGSITTGNITITGSDTILTPGSDPDIAILRSSPALILRAGVDKLENPPTPINIPTPPTPPTPPQPPTPPSAIAVYDNNFEDPTKVGSEWSNNSIDITPSGEKFLGEFVNDTVSFTLPNLNPHKEAMVSFDLFIIGLWDGNGNGNNPILSLKPETWKLSVAGNSTPLLQTTFSNHDANSLSQTRNDLRSNLPRQVFNFIDSLLTPLLVTQQSYPNNPSSARTGADRPDNSLGYQYQNTIPIPISCFLCPRSVSVSIKTGADSVYNFNFTFPHSDSSLKLNFSASGLENSPTTSAFERWGLDNIKVSLLGVSSPSSPIPPTPTPTPSTIPNFTSIDIPSGGTIAAGNIFTPGGPVILSARNDINMTGSITSQGGKISLNSGGTINTTAGTINASLPSGNGGTISINAANNIDLGNISSFGDTLGGNISIESDASIRLTNSQIFNSSNSGASGKISLIAESDIYLDDSQIFNSTISGKSSDINLTSRSVYLTNNSTVITQGLENGKAGNINVTASESVVLSGSSGLFSDNRGSQPTGNINVDTGQLIVQDGSTVSISTNSKDPNGGGGTLKVTAANSVLLSGTDPETSIPTTLFSLTLGAGDAGDIIIDTPSLTVLNGAAVVASTAPGSTGKGGNIIANTELIELIGTSANLVIPSGFSVDTIGTGKTGNMSINSNRIIARDGGTFSGSTFGKGEGGNLNLNALEYIELSGTSQDQRIRSGIYAASFDTGKAGNLRIETPVLTVRDSARVSVSSQPQRTGEGNLLDRTNALLDGLKNINQNSPSPFFEIPPVVRGEGVGDAGNIEITANRIFLNNRGQIIAETASGEGGNITLKVQEYLLMRHNSLISATAGKAPGGGNGGNITINTPFIIGISGENSDIAANAYFGNGGRVGITGEGIYGLQFRPELTIFSDITASSEFGFDGVVEINLPDISPSTELQEEQLPQPPEVSEVCQPGTAKTPVEFVNTGRGGKPPHPSDALNSNPGWRDSRSISSENNVSSMREIRQIVEVQGWVTNERGEVVELVANPPSFIPDGGSYFRFGCGYRGGR</sequence>
<dbReference type="SUPFAM" id="SSF51126">
    <property type="entry name" value="Pectin lyase-like"/>
    <property type="match status" value="3"/>
</dbReference>
<dbReference type="InterPro" id="IPR012334">
    <property type="entry name" value="Pectin_lyas_fold"/>
</dbReference>
<feature type="compositionally biased region" description="Pro residues" evidence="1">
    <location>
        <begin position="427"/>
        <end position="448"/>
    </location>
</feature>
<feature type="region of interest" description="Disordered" evidence="1">
    <location>
        <begin position="1314"/>
        <end position="1376"/>
    </location>
</feature>
<accession>A0AAE3GVV9</accession>
<dbReference type="InterPro" id="IPR008638">
    <property type="entry name" value="FhaB/CdiA-like_TPS"/>
</dbReference>
<proteinExistence type="predicted"/>
<gene>
    <name evidence="3" type="ORF">NJ959_24560</name>
</gene>
<keyword evidence="4" id="KW-1185">Reference proteome</keyword>
<evidence type="ECO:0000313" key="4">
    <source>
        <dbReference type="Proteomes" id="UP001204953"/>
    </source>
</evidence>
<dbReference type="RefSeq" id="WP_254014340.1">
    <property type="nucleotide sequence ID" value="NZ_JAMZMM010000359.1"/>
</dbReference>
<evidence type="ECO:0000313" key="3">
    <source>
        <dbReference type="EMBL" id="MCP2731605.1"/>
    </source>
</evidence>